<dbReference type="KEGG" id="sshi:J5U23_01797"/>
<gene>
    <name evidence="4" type="ORF">J5U23_01797</name>
</gene>
<dbReference type="Proteomes" id="UP000694018">
    <property type="component" value="Chromosome"/>
</dbReference>
<dbReference type="PANTHER" id="PTHR11496">
    <property type="entry name" value="ALCOHOL DEHYDROGENASE"/>
    <property type="match status" value="1"/>
</dbReference>
<dbReference type="AlphaFoldDB" id="A0A8F5BPJ7"/>
<keyword evidence="1 4" id="KW-0560">Oxidoreductase</keyword>
<dbReference type="OrthoDB" id="57329at2157"/>
<dbReference type="InterPro" id="IPR039697">
    <property type="entry name" value="Alcohol_dehydrogenase_Fe"/>
</dbReference>
<dbReference type="InterPro" id="IPR001670">
    <property type="entry name" value="ADH_Fe/GldA"/>
</dbReference>
<evidence type="ECO:0000259" key="3">
    <source>
        <dbReference type="Pfam" id="PF25137"/>
    </source>
</evidence>
<dbReference type="GO" id="GO:0004022">
    <property type="term" value="F:alcohol dehydrogenase (NAD+) activity"/>
    <property type="evidence" value="ECO:0007669"/>
    <property type="project" value="UniProtKB-EC"/>
</dbReference>
<dbReference type="PANTHER" id="PTHR11496:SF83">
    <property type="entry name" value="HYDROXYACID-OXOACID TRANSHYDROGENASE, MITOCHONDRIAL"/>
    <property type="match status" value="1"/>
</dbReference>
<sequence>MWVAEFNSIKVFYGRNSLSYLNQLGLNQVTIVVTKSLLNSRLLKKMENYVNIKRIIQGPSHHIPEEELNILIKELSMESTVISLGGGSIIDAVKLAFSGYHIAIPTTLSGAEYTYNASFKNKDGFKVSRRVKNPDVIILDPEVLEYTPKSLLITTAVKALDHAVEAYYSNKASPFTDVLSAQGINMMLKCLENNLDDLEFCQIASWISSYARKFAGMGISHSFGHVFGPKFNIPHGVTSCISLPEAIRFNKSEKLSSIYPNLDRRIENILNNLGINERLSKYAKFEDIVELLPKFVEAVNSGSNPKKITMEDAKMFVKNVYY</sequence>
<dbReference type="GeneID" id="65563314"/>
<name>A0A8F5BPJ7_SACSH</name>
<dbReference type="EC" id="1.1.1.1" evidence="4"/>
<reference evidence="4" key="1">
    <citation type="journal article" date="2021" name="Environ. Microbiol.">
        <title>New insights into the diversity and evolution of the archaeal mobilome from three complete genomes of Saccharolobus shibatae.</title>
        <authorList>
            <person name="Medvedeva S."/>
            <person name="Brandt D."/>
            <person name="Cvirkaite-Krupovic V."/>
            <person name="Liu Y."/>
            <person name="Severinov K."/>
            <person name="Ishino S."/>
            <person name="Ishino Y."/>
            <person name="Prangishvili D."/>
            <person name="Kalinowski J."/>
            <person name="Krupovic M."/>
        </authorList>
    </citation>
    <scope>NUCLEOTIDE SEQUENCE</scope>
    <source>
        <strain evidence="4">B12</strain>
    </source>
</reference>
<dbReference type="EMBL" id="CP077717">
    <property type="protein sequence ID" value="QXJ28928.1"/>
    <property type="molecule type" value="Genomic_DNA"/>
</dbReference>
<dbReference type="RefSeq" id="WP_218265908.1">
    <property type="nucleotide sequence ID" value="NZ_CP077717.1"/>
</dbReference>
<evidence type="ECO:0000313" key="4">
    <source>
        <dbReference type="EMBL" id="QXJ28928.1"/>
    </source>
</evidence>
<organism evidence="4 5">
    <name type="scientific">Saccharolobus shibatae (strain ATCC 51178 / DSM 5389 / JCM 8931 / NBRC 15437 / B12)</name>
    <name type="common">Sulfolobus shibatae</name>
    <dbReference type="NCBI Taxonomy" id="523848"/>
    <lineage>
        <taxon>Archaea</taxon>
        <taxon>Thermoproteota</taxon>
        <taxon>Thermoprotei</taxon>
        <taxon>Sulfolobales</taxon>
        <taxon>Sulfolobaceae</taxon>
        <taxon>Saccharolobus</taxon>
    </lineage>
</organism>
<proteinExistence type="predicted"/>
<feature type="domain" description="Alcohol dehydrogenase iron-type/glycerol dehydrogenase GldA" evidence="2">
    <location>
        <begin position="10"/>
        <end position="141"/>
    </location>
</feature>
<accession>A0A8F5BPJ7</accession>
<evidence type="ECO:0000256" key="1">
    <source>
        <dbReference type="ARBA" id="ARBA00023002"/>
    </source>
</evidence>
<evidence type="ECO:0000259" key="2">
    <source>
        <dbReference type="Pfam" id="PF00465"/>
    </source>
</evidence>
<dbReference type="InterPro" id="IPR056798">
    <property type="entry name" value="ADH_Fe_C"/>
</dbReference>
<dbReference type="Pfam" id="PF00465">
    <property type="entry name" value="Fe-ADH"/>
    <property type="match status" value="1"/>
</dbReference>
<evidence type="ECO:0000313" key="5">
    <source>
        <dbReference type="Proteomes" id="UP000694018"/>
    </source>
</evidence>
<protein>
    <submittedName>
        <fullName evidence="4">Alcohol dehydrogenase</fullName>
        <ecNumber evidence="4">1.1.1.1</ecNumber>
    </submittedName>
</protein>
<dbReference type="GO" id="GO:0046872">
    <property type="term" value="F:metal ion binding"/>
    <property type="evidence" value="ECO:0007669"/>
    <property type="project" value="InterPro"/>
</dbReference>
<feature type="domain" description="Fe-containing alcohol dehydrogenase-like C-terminal" evidence="3">
    <location>
        <begin position="153"/>
        <end position="311"/>
    </location>
</feature>
<dbReference type="Pfam" id="PF25137">
    <property type="entry name" value="ADH_Fe_C"/>
    <property type="match status" value="1"/>
</dbReference>